<feature type="domain" description="AMP-dependent synthetase/ligase" evidence="3">
    <location>
        <begin position="8"/>
        <end position="351"/>
    </location>
</feature>
<dbReference type="PANTHER" id="PTHR43201:SF5">
    <property type="entry name" value="MEDIUM-CHAIN ACYL-COA LIGASE ACSF2, MITOCHONDRIAL"/>
    <property type="match status" value="1"/>
</dbReference>
<dbReference type="SUPFAM" id="SSF56801">
    <property type="entry name" value="Acetyl-CoA synthetase-like"/>
    <property type="match status" value="1"/>
</dbReference>
<name>A0A975EQD4_9RHOB</name>
<reference evidence="5" key="1">
    <citation type="submission" date="2020-07" db="EMBL/GenBank/DDBJ databases">
        <title>Genome sequences of bacteria associated with the marine, planktonic diatom Thalassiosira profunda strain ECT2AJA-044.</title>
        <authorList>
            <person name="Gargas C.B."/>
            <person name="Roberts W.R."/>
            <person name="Alverson A.J."/>
        </authorList>
    </citation>
    <scope>NUCLEOTIDE SEQUENCE</scope>
    <source>
        <strain evidence="5">ECT2AJA-044</strain>
    </source>
</reference>
<dbReference type="RefSeq" id="WP_209356973.1">
    <property type="nucleotide sequence ID" value="NZ_CP060010.1"/>
</dbReference>
<dbReference type="GO" id="GO:0006631">
    <property type="term" value="P:fatty acid metabolic process"/>
    <property type="evidence" value="ECO:0007669"/>
    <property type="project" value="TreeGrafter"/>
</dbReference>
<evidence type="ECO:0000313" key="6">
    <source>
        <dbReference type="Proteomes" id="UP000665026"/>
    </source>
</evidence>
<dbReference type="GO" id="GO:0031956">
    <property type="term" value="F:medium-chain fatty acid-CoA ligase activity"/>
    <property type="evidence" value="ECO:0007669"/>
    <property type="project" value="TreeGrafter"/>
</dbReference>
<dbReference type="InterPro" id="IPR020845">
    <property type="entry name" value="AMP-binding_CS"/>
</dbReference>
<dbReference type="Gene3D" id="3.30.300.30">
    <property type="match status" value="1"/>
</dbReference>
<dbReference type="InterPro" id="IPR025110">
    <property type="entry name" value="AMP-bd_C"/>
</dbReference>
<protein>
    <submittedName>
        <fullName evidence="5">AMP-binding protein</fullName>
    </submittedName>
</protein>
<dbReference type="InterPro" id="IPR000873">
    <property type="entry name" value="AMP-dep_synth/lig_dom"/>
</dbReference>
<evidence type="ECO:0000259" key="3">
    <source>
        <dbReference type="Pfam" id="PF00501"/>
    </source>
</evidence>
<dbReference type="Proteomes" id="UP000665026">
    <property type="component" value="Chromosome"/>
</dbReference>
<dbReference type="Pfam" id="PF13193">
    <property type="entry name" value="AMP-binding_C"/>
    <property type="match status" value="1"/>
</dbReference>
<dbReference type="KEGG" id="cact:HZ995_01735"/>
<dbReference type="EMBL" id="CP060010">
    <property type="protein sequence ID" value="QTN36270.1"/>
    <property type="molecule type" value="Genomic_DNA"/>
</dbReference>
<gene>
    <name evidence="5" type="ORF">HZ995_01735</name>
</gene>
<evidence type="ECO:0000313" key="5">
    <source>
        <dbReference type="EMBL" id="QTN36270.1"/>
    </source>
</evidence>
<feature type="domain" description="AMP-binding enzyme C-terminal" evidence="4">
    <location>
        <begin position="400"/>
        <end position="473"/>
    </location>
</feature>
<dbReference type="InterPro" id="IPR045851">
    <property type="entry name" value="AMP-bd_C_sf"/>
</dbReference>
<evidence type="ECO:0000256" key="2">
    <source>
        <dbReference type="ARBA" id="ARBA00022598"/>
    </source>
</evidence>
<keyword evidence="2" id="KW-0436">Ligase</keyword>
<organism evidence="5 6">
    <name type="scientific">Cognatishimia activa</name>
    <dbReference type="NCBI Taxonomy" id="1715691"/>
    <lineage>
        <taxon>Bacteria</taxon>
        <taxon>Pseudomonadati</taxon>
        <taxon>Pseudomonadota</taxon>
        <taxon>Alphaproteobacteria</taxon>
        <taxon>Rhodobacterales</taxon>
        <taxon>Paracoccaceae</taxon>
        <taxon>Cognatishimia</taxon>
    </lineage>
</organism>
<dbReference type="InterPro" id="IPR042099">
    <property type="entry name" value="ANL_N_sf"/>
</dbReference>
<dbReference type="PANTHER" id="PTHR43201">
    <property type="entry name" value="ACYL-COA SYNTHETASE"/>
    <property type="match status" value="1"/>
</dbReference>
<dbReference type="Pfam" id="PF00501">
    <property type="entry name" value="AMP-binding"/>
    <property type="match status" value="1"/>
</dbReference>
<accession>A0A975EQD4</accession>
<evidence type="ECO:0000259" key="4">
    <source>
        <dbReference type="Pfam" id="PF13193"/>
    </source>
</evidence>
<sequence>MPLRAALAHFAQTQPDKLAVSIDARSVSFRDLYERSQRLDGFLATLERQERSHASVQNVPLIAIHLGNHAALPELLAAALAGSCCVMLLDPLLPEATVQATLDRLPPDALFSASGDATFSIKAPVFSVTSQECLDPLIAAGTIPSKPPSPTDPFMVAFTSGTTSTPKAFARDRASWQRSLARGQTHFAVHTDLSTLAPGPLVHGLSLYALAETLHAGASFHALGKFSAEGVASIVAREDIKRLVCVPTMLEALSVHGAPLPQLSQITTAGAKLNPDLLAKTREVAPSAEVTEYYGASELGFVTTITHLADGGDAQSVGPCFPEVEIDIRSPNADGNGEVWVKSDLIIEDYLWRDDDRGFRREGAWSTVGDIGRMIGGALHLTSRAGGMVTSGGNNIYLEEVAAHLRRHPAIQDAVVLGIADSYLGTRLVAIVSVVTHLEHADLLEHCQTGLQKYKIPRDMYRVSDWPMTSSGKIATGQLETWIEEKDDRLAPL</sequence>
<dbReference type="Gene3D" id="3.40.50.12780">
    <property type="entry name" value="N-terminal domain of ligase-like"/>
    <property type="match status" value="1"/>
</dbReference>
<dbReference type="AlphaFoldDB" id="A0A975EQD4"/>
<comment type="similarity">
    <text evidence="1">Belongs to the ATP-dependent AMP-binding enzyme family.</text>
</comment>
<dbReference type="PROSITE" id="PS00455">
    <property type="entry name" value="AMP_BINDING"/>
    <property type="match status" value="1"/>
</dbReference>
<proteinExistence type="inferred from homology"/>
<evidence type="ECO:0000256" key="1">
    <source>
        <dbReference type="ARBA" id="ARBA00006432"/>
    </source>
</evidence>